<protein>
    <submittedName>
        <fullName evidence="3">Uncharacterized protein</fullName>
    </submittedName>
</protein>
<reference evidence="3" key="1">
    <citation type="submission" date="2014-08" db="EMBL/GenBank/DDBJ databases">
        <authorList>
            <person name="Sharma Rahul"/>
            <person name="Thines Marco"/>
        </authorList>
    </citation>
    <scope>NUCLEOTIDE SEQUENCE</scope>
</reference>
<sequence>MSGFESSPKDDDDEEDEVEVAQTATTPGSVETSPLLSSHSTNPTYASTSVSSAHPPPVLPSPNLQTVNRSSFRSRLPYIWTVLAVMFYLSFTAIMSSSLFTLLLASSFRPALSDKETLQNSVVVSGPRDIKLLNVSQDGTMWFEMEIGLGVDTDRALGFNHHDERGIWWERTRRTWARRAVDSINKVSVALTSPIRIQTADHHPLVTVTPDPTPLLVPLTSSLQKSAESSSNLSGQQPKYPKWLTTFTVRSAVSMDASPEVLLSFLKQTWNDKKVDIVARLPDDAVTIAGVGDWLGRFTITPDLVKEGMDVMNVSMPLPPIRNLPSPLPENLTDLIHMEDYVVYPSNESTSRLLLDAGSTIPNVFTDITAYFPFRFAFSAGVVLPNNELPDNVIAHVRSLPVEINPSFRRIAMNASGEIVADPKPADGSPSALSRFIQAYLINEPYSLLLRPLRSPGVPKPIWDVVAALPPLVMPIPKMDEPLKLMRSVRIEGMKINPTGKIVLATGTVKTEIFVPGVLGDVDDGLDVQGVLPEVLIFNGPVPDDDDDDDDDNAQAFSTWGADKYIRSDQARTLAGDRPLPDPLPKGVFGRLLPDDHLPSTSEKHPTEPRVLIVTSPFKDAPVEILDSAQLRSFVAKLIFKGGALAGVKGTCDCRTLIKGLGSDVVEINGIPFQGEVYMGRH</sequence>
<feature type="compositionally biased region" description="Acidic residues" evidence="1">
    <location>
        <begin position="10"/>
        <end position="19"/>
    </location>
</feature>
<evidence type="ECO:0000313" key="3">
    <source>
        <dbReference type="EMBL" id="CED82775.1"/>
    </source>
</evidence>
<organism evidence="3">
    <name type="scientific">Phaffia rhodozyma</name>
    <name type="common">Yeast</name>
    <name type="synonym">Xanthophyllomyces dendrorhous</name>
    <dbReference type="NCBI Taxonomy" id="264483"/>
    <lineage>
        <taxon>Eukaryota</taxon>
        <taxon>Fungi</taxon>
        <taxon>Dikarya</taxon>
        <taxon>Basidiomycota</taxon>
        <taxon>Agaricomycotina</taxon>
        <taxon>Tremellomycetes</taxon>
        <taxon>Cystofilobasidiales</taxon>
        <taxon>Mrakiaceae</taxon>
        <taxon>Phaffia</taxon>
    </lineage>
</organism>
<evidence type="ECO:0000256" key="2">
    <source>
        <dbReference type="SAM" id="Phobius"/>
    </source>
</evidence>
<dbReference type="AlphaFoldDB" id="A0A0F7SQD0"/>
<evidence type="ECO:0000256" key="1">
    <source>
        <dbReference type="SAM" id="MobiDB-lite"/>
    </source>
</evidence>
<feature type="transmembrane region" description="Helical" evidence="2">
    <location>
        <begin position="78"/>
        <end position="105"/>
    </location>
</feature>
<accession>A0A0F7SQD0</accession>
<keyword evidence="2" id="KW-0812">Transmembrane</keyword>
<feature type="region of interest" description="Disordered" evidence="1">
    <location>
        <begin position="1"/>
        <end position="65"/>
    </location>
</feature>
<dbReference type="EMBL" id="LN483142">
    <property type="protein sequence ID" value="CED82775.1"/>
    <property type="molecule type" value="Genomic_DNA"/>
</dbReference>
<keyword evidence="2" id="KW-1133">Transmembrane helix</keyword>
<keyword evidence="2" id="KW-0472">Membrane</keyword>
<proteinExistence type="predicted"/>
<name>A0A0F7SQD0_PHARH</name>
<feature type="compositionally biased region" description="Polar residues" evidence="1">
    <location>
        <begin position="22"/>
        <end position="52"/>
    </location>
</feature>